<proteinExistence type="predicted"/>
<protein>
    <submittedName>
        <fullName evidence="3">Uncharacterized protein</fullName>
    </submittedName>
</protein>
<keyword evidence="1" id="KW-0812">Transmembrane</keyword>
<feature type="transmembrane region" description="Helical" evidence="1">
    <location>
        <begin position="25"/>
        <end position="50"/>
    </location>
</feature>
<name>A0A914YZQ7_9BILA</name>
<dbReference type="WBParaSite" id="PSU_v2.g5584.t1">
    <property type="protein sequence ID" value="PSU_v2.g5584.t1"/>
    <property type="gene ID" value="PSU_v2.g5584"/>
</dbReference>
<dbReference type="Proteomes" id="UP000887577">
    <property type="component" value="Unplaced"/>
</dbReference>
<keyword evidence="2" id="KW-1185">Reference proteome</keyword>
<evidence type="ECO:0000313" key="3">
    <source>
        <dbReference type="WBParaSite" id="PSU_v2.g5584.t1"/>
    </source>
</evidence>
<accession>A0A914YZQ7</accession>
<organism evidence="2 3">
    <name type="scientific">Panagrolaimus superbus</name>
    <dbReference type="NCBI Taxonomy" id="310955"/>
    <lineage>
        <taxon>Eukaryota</taxon>
        <taxon>Metazoa</taxon>
        <taxon>Ecdysozoa</taxon>
        <taxon>Nematoda</taxon>
        <taxon>Chromadorea</taxon>
        <taxon>Rhabditida</taxon>
        <taxon>Tylenchina</taxon>
        <taxon>Panagrolaimomorpha</taxon>
        <taxon>Panagrolaimoidea</taxon>
        <taxon>Panagrolaimidae</taxon>
        <taxon>Panagrolaimus</taxon>
    </lineage>
</organism>
<dbReference type="AlphaFoldDB" id="A0A914YZQ7"/>
<keyword evidence="1" id="KW-0472">Membrane</keyword>
<reference evidence="3" key="1">
    <citation type="submission" date="2022-11" db="UniProtKB">
        <authorList>
            <consortium name="WormBaseParasite"/>
        </authorList>
    </citation>
    <scope>IDENTIFICATION</scope>
</reference>
<keyword evidence="1" id="KW-1133">Transmembrane helix</keyword>
<evidence type="ECO:0000313" key="2">
    <source>
        <dbReference type="Proteomes" id="UP000887577"/>
    </source>
</evidence>
<sequence length="293" mass="33822">MTKTHSVRQNHKIKFLRYILRRKQCATLALIEVALFVMLSSFCIGAYFGYTIFNDQRIEIDNENAVIDRYAENITFAHCKFIEVTDFNTQFCKNRIGVVAFAYRYHALESDSDKTCLDINEQIYCHEYFIENTLFNPNPLLKSKEYQNGCPGFSNATLNGNNEDEKRIIPRNFNEFGNRSVVHIQELFIQCPKCIPDGPPTKENSGKNCFQKIKTQEKGWPWFGEHCKEGEIVDCSLLPTTATTSTTPSSDSSNLEMTTISERMTTLKIVRPQNMLSLLHEQQQIMSEMNDEF</sequence>
<evidence type="ECO:0000256" key="1">
    <source>
        <dbReference type="SAM" id="Phobius"/>
    </source>
</evidence>